<sequence length="258" mass="29326">METMEGVNSLPPPYILQPHRFCNEDILFCIDVDLESQVEMKVAGPKGRPFTRLDSIKQAIILFVHSKLTINPEHRFAFSSLGQSFSWVRREFSNEVESAIAATRMLLAESSYGHADLTQLFRVAAHEAKKSRSQGRIFRVILVYCRSSVQPQHQWVTNQKLFTLDVIYLHDKPGPDNCPQKVYDALVDSLEHVSENEGYIFEHGQGLTRVLFRQMCILLSHPHQRCIQDFVDIPKSLTKKSQAADSTPSEESIPVSGQ</sequence>
<dbReference type="STRING" id="4432.A0A1U7YXU0"/>
<keyword evidence="5" id="KW-0539">Nucleus</keyword>
<dbReference type="RefSeq" id="XP_010244342.1">
    <property type="nucleotide sequence ID" value="XM_010246040.2"/>
</dbReference>
<dbReference type="eggNOG" id="ENOG502QS5S">
    <property type="taxonomic scope" value="Eukaryota"/>
</dbReference>
<dbReference type="OrthoDB" id="547311at2759"/>
<evidence type="ECO:0000256" key="1">
    <source>
        <dbReference type="ARBA" id="ARBA00004123"/>
    </source>
</evidence>
<evidence type="ECO:0000256" key="6">
    <source>
        <dbReference type="SAM" id="MobiDB-lite"/>
    </source>
</evidence>
<name>A0A1U7YXU0_NELNU</name>
<accession>A0A1U7YXU0</accession>
<evidence type="ECO:0000313" key="7">
    <source>
        <dbReference type="Proteomes" id="UP000189703"/>
    </source>
</evidence>
<evidence type="ECO:0000313" key="9">
    <source>
        <dbReference type="RefSeq" id="XP_010244343.1"/>
    </source>
</evidence>
<feature type="compositionally biased region" description="Polar residues" evidence="6">
    <location>
        <begin position="239"/>
        <end position="258"/>
    </location>
</feature>
<dbReference type="Proteomes" id="UP000189703">
    <property type="component" value="Unplaced"/>
</dbReference>
<evidence type="ECO:0000313" key="8">
    <source>
        <dbReference type="RefSeq" id="XP_010244342.1"/>
    </source>
</evidence>
<dbReference type="GO" id="GO:0070552">
    <property type="term" value="C:BRISC complex"/>
    <property type="evidence" value="ECO:0007669"/>
    <property type="project" value="InterPro"/>
</dbReference>
<keyword evidence="4" id="KW-0234">DNA repair</keyword>
<dbReference type="InterPro" id="IPR026126">
    <property type="entry name" value="BABAM1"/>
</dbReference>
<evidence type="ECO:0000256" key="4">
    <source>
        <dbReference type="ARBA" id="ARBA00023204"/>
    </source>
</evidence>
<gene>
    <name evidence="8 9" type="primary">LOC104588201</name>
</gene>
<feature type="region of interest" description="Disordered" evidence="6">
    <location>
        <begin position="238"/>
        <end position="258"/>
    </location>
</feature>
<keyword evidence="2" id="KW-0963">Cytoplasm</keyword>
<protein>
    <submittedName>
        <fullName evidence="8 9">Uncharacterized protein LOC104588201</fullName>
    </submittedName>
</protein>
<dbReference type="RefSeq" id="XP_010244343.1">
    <property type="nucleotide sequence ID" value="XM_010246041.2"/>
</dbReference>
<dbReference type="PANTHER" id="PTHR15660:SF1">
    <property type="entry name" value="BRISC AND BRCA1-A COMPLEX MEMBER 1"/>
    <property type="match status" value="1"/>
</dbReference>
<dbReference type="OMA" id="RPQHQWP"/>
<dbReference type="AlphaFoldDB" id="A0A1U7YXU0"/>
<reference evidence="8 9" key="1">
    <citation type="submission" date="2025-04" db="UniProtKB">
        <authorList>
            <consortium name="RefSeq"/>
        </authorList>
    </citation>
    <scope>IDENTIFICATION</scope>
</reference>
<dbReference type="KEGG" id="nnu:104588201"/>
<dbReference type="CDD" id="cd21502">
    <property type="entry name" value="vWA_BABAM1"/>
    <property type="match status" value="1"/>
</dbReference>
<comment type="subcellular location">
    <subcellularLocation>
        <location evidence="1">Nucleus</location>
    </subcellularLocation>
</comment>
<dbReference type="PANTHER" id="PTHR15660">
    <property type="entry name" value="BRISC AND BRCA1-A COMPLEX MEMBER 1"/>
    <property type="match status" value="1"/>
</dbReference>
<keyword evidence="7" id="KW-1185">Reference proteome</keyword>
<proteinExistence type="predicted"/>
<dbReference type="GO" id="GO:0006281">
    <property type="term" value="P:DNA repair"/>
    <property type="evidence" value="ECO:0007669"/>
    <property type="project" value="UniProtKB-KW"/>
</dbReference>
<evidence type="ECO:0000256" key="3">
    <source>
        <dbReference type="ARBA" id="ARBA00022763"/>
    </source>
</evidence>
<keyword evidence="3" id="KW-0227">DNA damage</keyword>
<evidence type="ECO:0000256" key="5">
    <source>
        <dbReference type="ARBA" id="ARBA00023242"/>
    </source>
</evidence>
<organism evidence="7 8">
    <name type="scientific">Nelumbo nucifera</name>
    <name type="common">Sacred lotus</name>
    <dbReference type="NCBI Taxonomy" id="4432"/>
    <lineage>
        <taxon>Eukaryota</taxon>
        <taxon>Viridiplantae</taxon>
        <taxon>Streptophyta</taxon>
        <taxon>Embryophyta</taxon>
        <taxon>Tracheophyta</taxon>
        <taxon>Spermatophyta</taxon>
        <taxon>Magnoliopsida</taxon>
        <taxon>Proteales</taxon>
        <taxon>Nelumbonaceae</taxon>
        <taxon>Nelumbo</taxon>
    </lineage>
</organism>
<dbReference type="GO" id="GO:0045739">
    <property type="term" value="P:positive regulation of DNA repair"/>
    <property type="evidence" value="ECO:0007669"/>
    <property type="project" value="InterPro"/>
</dbReference>
<dbReference type="GeneID" id="104588201"/>
<evidence type="ECO:0000256" key="2">
    <source>
        <dbReference type="ARBA" id="ARBA00022490"/>
    </source>
</evidence>